<dbReference type="PROSITE" id="PS00041">
    <property type="entry name" value="HTH_ARAC_FAMILY_1"/>
    <property type="match status" value="1"/>
</dbReference>
<sequence>MITYAEFWTFSICLLGAVQCFLLSSYFLVLKKGNYRAHRIFAVLMLLIGLRLLKSGHYLFIGEEMPRWWMNVGFAAHLAVGPTVLLYLKTYFGHKIRPKRYLLELFPAGLLLLSAPWLDTANFWYVGGYSLLLCYTLIYQALSIRLWWLEKAKEPGKVSSRWISSILFGTGIFFLAYFANYILRVIPYEAAPVLYSMAVLPISLYAWRSYPELVRSPGRDPARYENLNLDDQQMADIRDRILKLLENETLYLDPDLDLGKLAASASVPSHLLSMTFNRYMGTNFPRLINGYRVQEACRLLHDPDKAHYTIAAIAFEAGFNSLSVFNQHFKKETGVTPSVYRKDR</sequence>
<name>A0A2D0NCJ9_FLAN2</name>
<feature type="transmembrane region" description="Helical" evidence="4">
    <location>
        <begin position="124"/>
        <end position="148"/>
    </location>
</feature>
<evidence type="ECO:0000256" key="1">
    <source>
        <dbReference type="ARBA" id="ARBA00023015"/>
    </source>
</evidence>
<keyword evidence="2" id="KW-0238">DNA-binding</keyword>
<dbReference type="SMART" id="SM00342">
    <property type="entry name" value="HTH_ARAC"/>
    <property type="match status" value="1"/>
</dbReference>
<evidence type="ECO:0000313" key="7">
    <source>
        <dbReference type="Proteomes" id="UP000223913"/>
    </source>
</evidence>
<dbReference type="PANTHER" id="PTHR43280:SF29">
    <property type="entry name" value="ARAC-FAMILY TRANSCRIPTIONAL REGULATOR"/>
    <property type="match status" value="1"/>
</dbReference>
<dbReference type="PANTHER" id="PTHR43280">
    <property type="entry name" value="ARAC-FAMILY TRANSCRIPTIONAL REGULATOR"/>
    <property type="match status" value="1"/>
</dbReference>
<keyword evidence="4" id="KW-1133">Transmembrane helix</keyword>
<gene>
    <name evidence="6" type="ORF">CRP01_11575</name>
</gene>
<dbReference type="InterPro" id="IPR020449">
    <property type="entry name" value="Tscrpt_reg_AraC-type_HTH"/>
</dbReference>
<feature type="transmembrane region" description="Helical" evidence="4">
    <location>
        <begin position="100"/>
        <end position="118"/>
    </location>
</feature>
<accession>A0A2D0NCJ9</accession>
<dbReference type="InterPro" id="IPR009057">
    <property type="entry name" value="Homeodomain-like_sf"/>
</dbReference>
<evidence type="ECO:0000256" key="3">
    <source>
        <dbReference type="ARBA" id="ARBA00023163"/>
    </source>
</evidence>
<feature type="transmembrane region" description="Helical" evidence="4">
    <location>
        <begin position="41"/>
        <end position="62"/>
    </location>
</feature>
<dbReference type="PRINTS" id="PR00032">
    <property type="entry name" value="HTHARAC"/>
</dbReference>
<dbReference type="Gene3D" id="1.10.10.60">
    <property type="entry name" value="Homeodomain-like"/>
    <property type="match status" value="1"/>
</dbReference>
<dbReference type="Proteomes" id="UP000223913">
    <property type="component" value="Unassembled WGS sequence"/>
</dbReference>
<dbReference type="GO" id="GO:0003700">
    <property type="term" value="F:DNA-binding transcription factor activity"/>
    <property type="evidence" value="ECO:0007669"/>
    <property type="project" value="InterPro"/>
</dbReference>
<feature type="transmembrane region" description="Helical" evidence="4">
    <location>
        <begin position="160"/>
        <end position="179"/>
    </location>
</feature>
<dbReference type="Pfam" id="PF12833">
    <property type="entry name" value="HTH_18"/>
    <property type="match status" value="1"/>
</dbReference>
<dbReference type="SUPFAM" id="SSF46689">
    <property type="entry name" value="Homeodomain-like"/>
    <property type="match status" value="1"/>
</dbReference>
<dbReference type="PROSITE" id="PS01124">
    <property type="entry name" value="HTH_ARAC_FAMILY_2"/>
    <property type="match status" value="1"/>
</dbReference>
<protein>
    <recommendedName>
        <fullName evidence="5">HTH araC/xylS-type domain-containing protein</fullName>
    </recommendedName>
</protein>
<feature type="transmembrane region" description="Helical" evidence="4">
    <location>
        <begin position="185"/>
        <end position="207"/>
    </location>
</feature>
<dbReference type="RefSeq" id="WP_099150199.1">
    <property type="nucleotide sequence ID" value="NZ_PDUD01000018.1"/>
</dbReference>
<evidence type="ECO:0000256" key="4">
    <source>
        <dbReference type="SAM" id="Phobius"/>
    </source>
</evidence>
<feature type="transmembrane region" description="Helical" evidence="4">
    <location>
        <begin position="6"/>
        <end position="29"/>
    </location>
</feature>
<feature type="domain" description="HTH araC/xylS-type" evidence="5">
    <location>
        <begin position="239"/>
        <end position="343"/>
    </location>
</feature>
<dbReference type="InterPro" id="IPR018060">
    <property type="entry name" value="HTH_AraC"/>
</dbReference>
<dbReference type="EMBL" id="PDUD01000018">
    <property type="protein sequence ID" value="PHN06215.1"/>
    <property type="molecule type" value="Genomic_DNA"/>
</dbReference>
<dbReference type="InterPro" id="IPR018062">
    <property type="entry name" value="HTH_AraC-typ_CS"/>
</dbReference>
<feature type="transmembrane region" description="Helical" evidence="4">
    <location>
        <begin position="68"/>
        <end position="88"/>
    </location>
</feature>
<organism evidence="6 7">
    <name type="scientific">Flavilitoribacter nigricans (strain ATCC 23147 / DSM 23189 / NBRC 102662 / NCIMB 1420 / SS-2)</name>
    <name type="common">Lewinella nigricans</name>
    <dbReference type="NCBI Taxonomy" id="1122177"/>
    <lineage>
        <taxon>Bacteria</taxon>
        <taxon>Pseudomonadati</taxon>
        <taxon>Bacteroidota</taxon>
        <taxon>Saprospiria</taxon>
        <taxon>Saprospirales</taxon>
        <taxon>Lewinellaceae</taxon>
        <taxon>Flavilitoribacter</taxon>
    </lineage>
</organism>
<proteinExistence type="predicted"/>
<comment type="caution">
    <text evidence="6">The sequence shown here is derived from an EMBL/GenBank/DDBJ whole genome shotgun (WGS) entry which is preliminary data.</text>
</comment>
<dbReference type="AlphaFoldDB" id="A0A2D0NCJ9"/>
<dbReference type="GO" id="GO:0043565">
    <property type="term" value="F:sequence-specific DNA binding"/>
    <property type="evidence" value="ECO:0007669"/>
    <property type="project" value="InterPro"/>
</dbReference>
<keyword evidence="1" id="KW-0805">Transcription regulation</keyword>
<keyword evidence="4" id="KW-0472">Membrane</keyword>
<reference evidence="6 7" key="1">
    <citation type="submission" date="2017-10" db="EMBL/GenBank/DDBJ databases">
        <title>The draft genome sequence of Lewinella nigricans NBRC 102662.</title>
        <authorList>
            <person name="Wang K."/>
        </authorList>
    </citation>
    <scope>NUCLEOTIDE SEQUENCE [LARGE SCALE GENOMIC DNA]</scope>
    <source>
        <strain evidence="6 7">NBRC 102662</strain>
    </source>
</reference>
<keyword evidence="4" id="KW-0812">Transmembrane</keyword>
<evidence type="ECO:0000256" key="2">
    <source>
        <dbReference type="ARBA" id="ARBA00023125"/>
    </source>
</evidence>
<evidence type="ECO:0000259" key="5">
    <source>
        <dbReference type="PROSITE" id="PS01124"/>
    </source>
</evidence>
<evidence type="ECO:0000313" key="6">
    <source>
        <dbReference type="EMBL" id="PHN06215.1"/>
    </source>
</evidence>
<dbReference type="OrthoDB" id="6283866at2"/>
<keyword evidence="3" id="KW-0804">Transcription</keyword>
<keyword evidence="7" id="KW-1185">Reference proteome</keyword>